<dbReference type="Proteomes" id="UP001152798">
    <property type="component" value="Chromosome 1"/>
</dbReference>
<organism evidence="1 2">
    <name type="scientific">Nezara viridula</name>
    <name type="common">Southern green stink bug</name>
    <name type="synonym">Cimex viridulus</name>
    <dbReference type="NCBI Taxonomy" id="85310"/>
    <lineage>
        <taxon>Eukaryota</taxon>
        <taxon>Metazoa</taxon>
        <taxon>Ecdysozoa</taxon>
        <taxon>Arthropoda</taxon>
        <taxon>Hexapoda</taxon>
        <taxon>Insecta</taxon>
        <taxon>Pterygota</taxon>
        <taxon>Neoptera</taxon>
        <taxon>Paraneoptera</taxon>
        <taxon>Hemiptera</taxon>
        <taxon>Heteroptera</taxon>
        <taxon>Panheteroptera</taxon>
        <taxon>Pentatomomorpha</taxon>
        <taxon>Pentatomoidea</taxon>
        <taxon>Pentatomidae</taxon>
        <taxon>Pentatominae</taxon>
        <taxon>Nezara</taxon>
    </lineage>
</organism>
<reference evidence="1" key="1">
    <citation type="submission" date="2022-01" db="EMBL/GenBank/DDBJ databases">
        <authorList>
            <person name="King R."/>
        </authorList>
    </citation>
    <scope>NUCLEOTIDE SEQUENCE</scope>
</reference>
<evidence type="ECO:0000313" key="2">
    <source>
        <dbReference type="Proteomes" id="UP001152798"/>
    </source>
</evidence>
<evidence type="ECO:0000313" key="1">
    <source>
        <dbReference type="EMBL" id="CAH1390351.1"/>
    </source>
</evidence>
<name>A0A9P0EAI7_NEZVI</name>
<proteinExistence type="predicted"/>
<dbReference type="AlphaFoldDB" id="A0A9P0EAI7"/>
<accession>A0A9P0EAI7</accession>
<sequence>METIYWFHSYETWPSNTRLTGVSEILIPSCEVSTIE</sequence>
<gene>
    <name evidence="1" type="ORF">NEZAVI_LOCUS1569</name>
</gene>
<protein>
    <submittedName>
        <fullName evidence="1">Uncharacterized protein</fullName>
    </submittedName>
</protein>
<keyword evidence="2" id="KW-1185">Reference proteome</keyword>
<dbReference type="EMBL" id="OV725077">
    <property type="protein sequence ID" value="CAH1390351.1"/>
    <property type="molecule type" value="Genomic_DNA"/>
</dbReference>